<dbReference type="AlphaFoldDB" id="A0AAE3KBY4"/>
<keyword evidence="2" id="KW-1185">Reference proteome</keyword>
<name>A0AAE3KBY4_9GAMM</name>
<accession>A0AAE3KBY4</accession>
<dbReference type="RefSeq" id="WP_253481583.1">
    <property type="nucleotide sequence ID" value="NZ_JALJXV010000008.1"/>
</dbReference>
<organism evidence="1 2">
    <name type="scientific">Natronocella acetinitrilica</name>
    <dbReference type="NCBI Taxonomy" id="414046"/>
    <lineage>
        <taxon>Bacteria</taxon>
        <taxon>Pseudomonadati</taxon>
        <taxon>Pseudomonadota</taxon>
        <taxon>Gammaproteobacteria</taxon>
        <taxon>Chromatiales</taxon>
        <taxon>Ectothiorhodospiraceae</taxon>
        <taxon>Natronocella</taxon>
    </lineage>
</organism>
<comment type="caution">
    <text evidence="1">The sequence shown here is derived from an EMBL/GenBank/DDBJ whole genome shotgun (WGS) entry which is preliminary data.</text>
</comment>
<gene>
    <name evidence="1" type="ORF">J2T57_003409</name>
</gene>
<evidence type="ECO:0000313" key="1">
    <source>
        <dbReference type="EMBL" id="MCP1676250.1"/>
    </source>
</evidence>
<protein>
    <submittedName>
        <fullName evidence="1">Uncharacterized protein</fullName>
    </submittedName>
</protein>
<sequence length="56" mass="6431">MTTPFDFWLAYWSALASAAPPARTTVQERTGVVLDYRTFRVTKRKWVEQETDAHGA</sequence>
<dbReference type="EMBL" id="JALJXV010000008">
    <property type="protein sequence ID" value="MCP1676250.1"/>
    <property type="molecule type" value="Genomic_DNA"/>
</dbReference>
<proteinExistence type="predicted"/>
<dbReference type="Proteomes" id="UP001205843">
    <property type="component" value="Unassembled WGS sequence"/>
</dbReference>
<reference evidence="1" key="1">
    <citation type="submission" date="2022-03" db="EMBL/GenBank/DDBJ databases">
        <title>Genomic Encyclopedia of Type Strains, Phase III (KMG-III): the genomes of soil and plant-associated and newly described type strains.</title>
        <authorList>
            <person name="Whitman W."/>
        </authorList>
    </citation>
    <scope>NUCLEOTIDE SEQUENCE</scope>
    <source>
        <strain evidence="1">ANL 6-2</strain>
    </source>
</reference>
<evidence type="ECO:0000313" key="2">
    <source>
        <dbReference type="Proteomes" id="UP001205843"/>
    </source>
</evidence>